<accession>A0A2T0APH8</accession>
<evidence type="ECO:0000256" key="1">
    <source>
        <dbReference type="ARBA" id="ARBA00008005"/>
    </source>
</evidence>
<organism evidence="3 4">
    <name type="scientific">Clostridium thermopalmarium DSM 5974</name>
    <dbReference type="NCBI Taxonomy" id="1121340"/>
    <lineage>
        <taxon>Bacteria</taxon>
        <taxon>Bacillati</taxon>
        <taxon>Bacillota</taxon>
        <taxon>Clostridia</taxon>
        <taxon>Eubacteriales</taxon>
        <taxon>Clostridiaceae</taxon>
        <taxon>Clostridium</taxon>
    </lineage>
</organism>
<evidence type="ECO:0000313" key="3">
    <source>
        <dbReference type="EMBL" id="PRR70919.1"/>
    </source>
</evidence>
<dbReference type="Gene3D" id="3.30.1370.220">
    <property type="match status" value="1"/>
</dbReference>
<gene>
    <name evidence="3" type="ORF">CPAL_20090</name>
</gene>
<reference evidence="3 4" key="1">
    <citation type="submission" date="2018-03" db="EMBL/GenBank/DDBJ databases">
        <title>Genome sequence of Clostridium thermopalmarium DSM 5974.</title>
        <authorList>
            <person name="Poehlein A."/>
            <person name="Daniel R."/>
        </authorList>
    </citation>
    <scope>NUCLEOTIDE SEQUENCE [LARGE SCALE GENOMIC DNA]</scope>
    <source>
        <strain evidence="3 4">DSM 5974</strain>
    </source>
</reference>
<name>A0A2T0APH8_9CLOT</name>
<keyword evidence="4" id="KW-1185">Reference proteome</keyword>
<dbReference type="EMBL" id="PVXN01000053">
    <property type="protein sequence ID" value="PRR70919.1"/>
    <property type="molecule type" value="Genomic_DNA"/>
</dbReference>
<comment type="caution">
    <text evidence="3">The sequence shown here is derived from an EMBL/GenBank/DDBJ whole genome shotgun (WGS) entry which is preliminary data.</text>
</comment>
<protein>
    <submittedName>
        <fullName evidence="3">Phage tail sheath protein</fullName>
    </submittedName>
</protein>
<proteinExistence type="inferred from homology"/>
<dbReference type="InterPro" id="IPR035089">
    <property type="entry name" value="Phage_sheath_subtilisin"/>
</dbReference>
<comment type="similarity">
    <text evidence="1">Belongs to the myoviridae tail sheath protein family.</text>
</comment>
<evidence type="ECO:0000313" key="4">
    <source>
        <dbReference type="Proteomes" id="UP000239614"/>
    </source>
</evidence>
<evidence type="ECO:0000259" key="2">
    <source>
        <dbReference type="Pfam" id="PF04984"/>
    </source>
</evidence>
<dbReference type="OrthoDB" id="89060at2"/>
<dbReference type="Proteomes" id="UP000239614">
    <property type="component" value="Unassembled WGS sequence"/>
</dbReference>
<dbReference type="AlphaFoldDB" id="A0A2T0APH8"/>
<feature type="domain" description="Tail sheath protein subtilisin-like" evidence="2">
    <location>
        <begin position="83"/>
        <end position="226"/>
    </location>
</feature>
<sequence length="359" mass="39973">MLGLPNVNIAFKTKASTAMQRGERGIVALILKEKGPVNNPINISTITDIPTGFTAENKEQIELALRGGVNPPKKVVVYAIQPEATDYNEALKYLEVTKFNYLAIPFIEKEAANIIATWTKELRDTKDVKIKAVLPHTPADHEGVINFDTDDIRVGEKTYSAAQYCARIAGILAGCPLNMSATYTVLPEVDDVPHLTKEEADKAINEGKLILINDGEKCKIARAINSLTSTTKDKGEDFKKILIVDKNDMWHDDVKRTVSDYYLGKYANTYDNKILLITAIQAYNDQLALEGLLDSSSTEYNKVFIDIAAQKTYLKSIGEDVENMKDQDLKEANTKDKVFIASNLKWTDAMEDFNINVTI</sequence>
<dbReference type="Pfam" id="PF04984">
    <property type="entry name" value="Phage_sheath_1"/>
    <property type="match status" value="1"/>
</dbReference>
<dbReference type="Gene3D" id="3.40.50.11790">
    <property type="match status" value="1"/>
</dbReference>